<protein>
    <submittedName>
        <fullName evidence="1">Uncharacterized protein</fullName>
    </submittedName>
</protein>
<dbReference type="AlphaFoldDB" id="A0AAV8QC39"/>
<reference evidence="1 2" key="1">
    <citation type="submission" date="2022-12" db="EMBL/GenBank/DDBJ databases">
        <title>Chromosome-scale assembly of the Ensete ventricosum genome.</title>
        <authorList>
            <person name="Dussert Y."/>
            <person name="Stocks J."/>
            <person name="Wendawek A."/>
            <person name="Woldeyes F."/>
            <person name="Nichols R.A."/>
            <person name="Borrell J.S."/>
        </authorList>
    </citation>
    <scope>NUCLEOTIDE SEQUENCE [LARGE SCALE GENOMIC DNA]</scope>
    <source>
        <strain evidence="2">cv. Maze</strain>
        <tissue evidence="1">Seeds</tissue>
    </source>
</reference>
<evidence type="ECO:0000313" key="2">
    <source>
        <dbReference type="Proteomes" id="UP001222027"/>
    </source>
</evidence>
<gene>
    <name evidence="1" type="ORF">OPV22_030460</name>
</gene>
<proteinExistence type="predicted"/>
<keyword evidence="2" id="KW-1185">Reference proteome</keyword>
<dbReference type="EMBL" id="JAQQAF010000008">
    <property type="protein sequence ID" value="KAJ8467908.1"/>
    <property type="molecule type" value="Genomic_DNA"/>
</dbReference>
<comment type="caution">
    <text evidence="1">The sequence shown here is derived from an EMBL/GenBank/DDBJ whole genome shotgun (WGS) entry which is preliminary data.</text>
</comment>
<sequence>METFTGPNEIDAFNRDFHPTCFHQPLEMSMFYLLSSLSAYLQAQAKQSLTWLCTVDIPKLDLKKDEGEQLMLPDKPVICSQDMNMATPQLISLFLSCHAYLVQTIGAKKLAVAWQLAEPGA</sequence>
<name>A0AAV8QC39_ENSVE</name>
<dbReference type="Proteomes" id="UP001222027">
    <property type="component" value="Unassembled WGS sequence"/>
</dbReference>
<organism evidence="1 2">
    <name type="scientific">Ensete ventricosum</name>
    <name type="common">Abyssinian banana</name>
    <name type="synonym">Musa ensete</name>
    <dbReference type="NCBI Taxonomy" id="4639"/>
    <lineage>
        <taxon>Eukaryota</taxon>
        <taxon>Viridiplantae</taxon>
        <taxon>Streptophyta</taxon>
        <taxon>Embryophyta</taxon>
        <taxon>Tracheophyta</taxon>
        <taxon>Spermatophyta</taxon>
        <taxon>Magnoliopsida</taxon>
        <taxon>Liliopsida</taxon>
        <taxon>Zingiberales</taxon>
        <taxon>Musaceae</taxon>
        <taxon>Ensete</taxon>
    </lineage>
</organism>
<accession>A0AAV8QC39</accession>
<evidence type="ECO:0000313" key="1">
    <source>
        <dbReference type="EMBL" id="KAJ8467908.1"/>
    </source>
</evidence>